<dbReference type="InterPro" id="IPR011009">
    <property type="entry name" value="Kinase-like_dom_sf"/>
</dbReference>
<dbReference type="EMBL" id="JACTVJ010000007">
    <property type="protein sequence ID" value="MBC9714470.1"/>
    <property type="molecule type" value="Genomic_DNA"/>
</dbReference>
<organism evidence="1 2">
    <name type="scientific">Streptomyces polyasparticus</name>
    <dbReference type="NCBI Taxonomy" id="2767826"/>
    <lineage>
        <taxon>Bacteria</taxon>
        <taxon>Bacillati</taxon>
        <taxon>Actinomycetota</taxon>
        <taxon>Actinomycetes</taxon>
        <taxon>Kitasatosporales</taxon>
        <taxon>Streptomycetaceae</taxon>
        <taxon>Streptomyces</taxon>
    </lineage>
</organism>
<evidence type="ECO:0000313" key="1">
    <source>
        <dbReference type="EMBL" id="MBC9714470.1"/>
    </source>
</evidence>
<name>A0ABR7SG58_9ACTN</name>
<dbReference type="SUPFAM" id="SSF56112">
    <property type="entry name" value="Protein kinase-like (PK-like)"/>
    <property type="match status" value="1"/>
</dbReference>
<protein>
    <submittedName>
        <fullName evidence="1">Phosphotransferase</fullName>
    </submittedName>
</protein>
<gene>
    <name evidence="1" type="ORF">H9Y04_18070</name>
</gene>
<dbReference type="InterPro" id="IPR006748">
    <property type="entry name" value="NH2Glyco/OHUrea_AB-resist_kin"/>
</dbReference>
<dbReference type="Pfam" id="PF04655">
    <property type="entry name" value="APH_6_hur"/>
    <property type="match status" value="1"/>
</dbReference>
<dbReference type="Gene3D" id="1.10.510.10">
    <property type="entry name" value="Transferase(Phosphotransferase) domain 1"/>
    <property type="match status" value="1"/>
</dbReference>
<reference evidence="1 2" key="1">
    <citation type="submission" date="2020-08" db="EMBL/GenBank/DDBJ databases">
        <title>Genemic of Streptomyces polyaspartic.</title>
        <authorList>
            <person name="Liu W."/>
        </authorList>
    </citation>
    <scope>NUCLEOTIDE SEQUENCE [LARGE SCALE GENOMIC DNA]</scope>
    <source>
        <strain evidence="1 2">TRM66268-LWL</strain>
    </source>
</reference>
<proteinExistence type="predicted"/>
<evidence type="ECO:0000313" key="2">
    <source>
        <dbReference type="Proteomes" id="UP000642284"/>
    </source>
</evidence>
<comment type="caution">
    <text evidence="1">The sequence shown here is derived from an EMBL/GenBank/DDBJ whole genome shotgun (WGS) entry which is preliminary data.</text>
</comment>
<dbReference type="RefSeq" id="WP_187814896.1">
    <property type="nucleotide sequence ID" value="NZ_JACTVJ010000007.1"/>
</dbReference>
<keyword evidence="2" id="KW-1185">Reference proteome</keyword>
<accession>A0ABR7SG58</accession>
<dbReference type="Proteomes" id="UP000642284">
    <property type="component" value="Unassembled WGS sequence"/>
</dbReference>
<sequence>MAASPLGCVLPGARERLLAHYGPSASEWLDAAPSLLATVAERWKLALRSYHDAGHSSVVAVALDRQDTPVLLKAWFDPTRYRDEITALGVWAGGPTADVIETADDLSIAAMELVGGRPGGTARPEREVQMVAAVIHGLHTVGRKQARTMLPRLDDFLQRTMLPRIVDRTVKLDLGTRGWLVREALPEAHALRPSSARTTVLHADLYRENVIFDQRGLARLIDPHPMVGDAAYDWAFWTVHYDLGQATFQRMAIASRISGISVPELSAWCRAIALDGLLYYTEIGDPAEESAAEVLATLMAVGAEGAGSR</sequence>